<accession>A0A4P7W2R7</accession>
<evidence type="ECO:0000256" key="1">
    <source>
        <dbReference type="SAM" id="SignalP"/>
    </source>
</evidence>
<gene>
    <name evidence="4" type="ORF">E7747_08190</name>
</gene>
<dbReference type="Pfam" id="PF19755">
    <property type="entry name" value="DUF6242"/>
    <property type="match status" value="1"/>
</dbReference>
<evidence type="ECO:0000313" key="5">
    <source>
        <dbReference type="Proteomes" id="UP000297149"/>
    </source>
</evidence>
<evidence type="ECO:0000259" key="2">
    <source>
        <dbReference type="Pfam" id="PF19755"/>
    </source>
</evidence>
<dbReference type="Pfam" id="PF25852">
    <property type="entry name" value="DUF6242_C"/>
    <property type="match status" value="1"/>
</dbReference>
<name>A0A4P7W2R7_9BACT</name>
<evidence type="ECO:0000259" key="3">
    <source>
        <dbReference type="Pfam" id="PF25852"/>
    </source>
</evidence>
<dbReference type="RefSeq" id="WP_136415321.1">
    <property type="nucleotide sequence ID" value="NZ_CBFGAE010000008.1"/>
</dbReference>
<dbReference type="AlphaFoldDB" id="A0A4P7W2R7"/>
<feature type="domain" description="DUF6242" evidence="3">
    <location>
        <begin position="154"/>
        <end position="511"/>
    </location>
</feature>
<feature type="domain" description="DUF6242" evidence="2">
    <location>
        <begin position="53"/>
        <end position="147"/>
    </location>
</feature>
<organism evidence="4 5">
    <name type="scientific">Duncaniella dubosii</name>
    <dbReference type="NCBI Taxonomy" id="2518971"/>
    <lineage>
        <taxon>Bacteria</taxon>
        <taxon>Pseudomonadati</taxon>
        <taxon>Bacteroidota</taxon>
        <taxon>Bacteroidia</taxon>
        <taxon>Bacteroidales</taxon>
        <taxon>Muribaculaceae</taxon>
        <taxon>Duncaniella</taxon>
    </lineage>
</organism>
<evidence type="ECO:0000313" key="4">
    <source>
        <dbReference type="EMBL" id="QCD42259.1"/>
    </source>
</evidence>
<dbReference type="KEGG" id="ddb:E7747_08190"/>
<proteinExistence type="predicted"/>
<keyword evidence="1" id="KW-0732">Signal</keyword>
<keyword evidence="5" id="KW-1185">Reference proteome</keyword>
<feature type="chain" id="PRO_5020977290" description="Exo-alpha-sialidase" evidence="1">
    <location>
        <begin position="25"/>
        <end position="513"/>
    </location>
</feature>
<feature type="signal peptide" evidence="1">
    <location>
        <begin position="1"/>
        <end position="24"/>
    </location>
</feature>
<reference evidence="5" key="1">
    <citation type="submission" date="2019-02" db="EMBL/GenBank/DDBJ databases">
        <title>Isolation and identification of novel species under the genus Muribaculum.</title>
        <authorList>
            <person name="Miyake S."/>
            <person name="Ding Y."/>
            <person name="Low A."/>
            <person name="Soh M."/>
            <person name="Seedorf H."/>
        </authorList>
    </citation>
    <scope>NUCLEOTIDE SEQUENCE [LARGE SCALE GENOMIC DNA]</scope>
    <source>
        <strain evidence="5">H5</strain>
    </source>
</reference>
<dbReference type="EMBL" id="CP039396">
    <property type="protein sequence ID" value="QCD42259.1"/>
    <property type="molecule type" value="Genomic_DNA"/>
</dbReference>
<protein>
    <recommendedName>
        <fullName evidence="6">Exo-alpha-sialidase</fullName>
    </recommendedName>
</protein>
<dbReference type="InterPro" id="IPR058667">
    <property type="entry name" value="DUF6242_C"/>
</dbReference>
<evidence type="ECO:0008006" key="6">
    <source>
        <dbReference type="Google" id="ProtNLM"/>
    </source>
</evidence>
<sequence>MTKRYPLYTLVALFLTAMISSCNKDSDSFVAEGDFGNCSVTSFSLGKNDSVLKGLDSVYFSIDLVNAVIFNADSLPKGTRIDKMIVNIGTSSASACDLTFRLPETSSDTTISYIDSPNDSINFADGPVKLLVKSYDGLSSREYSIKLNVHEVVPDTLFWDKTARRTLPGTLSAPQAQKTVEFNGRIYCLTVAGDKASVASVENPYDNNWTAGEAHLPDDAVVGSFAASNDAFYIIDGQGRLYTSPDALTWSATGAHMDHVYGGYVNRILGARKDSDGWKHVTYPATTEQPIPAGCPVGGTGQMVTYVTSWSASPLSMFVGGHDASGNVVGSTWGYDGEVWAKISSRDIDEREDVALFPYFTPREVTGFWRVTERSALIALGGRYESTEGQVVSNNVYISYDQGITWDEASSYLQLPDYIPDFAAAQAMVVDARLDDSMSRSASTADGWTVFTGNRMPVWATPVPFAHASRVSAPITEWECPYIYLFGGENAAGDLYNTLWKGVIRRFTFAPLY</sequence>
<dbReference type="Proteomes" id="UP000297149">
    <property type="component" value="Chromosome"/>
</dbReference>
<dbReference type="InterPro" id="IPR046209">
    <property type="entry name" value="DUF6242_N"/>
</dbReference>
<dbReference type="PROSITE" id="PS51257">
    <property type="entry name" value="PROKAR_LIPOPROTEIN"/>
    <property type="match status" value="1"/>
</dbReference>